<sequence length="134" mass="14802">MTLLHLPPQHHHMGQYSGQILSGLHGPVKECARNINGQRVVPLLELIVTPLEILSTNHFFLSEYGKQRHIERGPNGYGLDFRDYGFDGLGHEGPKDELSELGVVITLVKENGLSAQDSLFADWECGLEDVGLGD</sequence>
<accession>A0A5A7RK56</accession>
<protein>
    <submittedName>
        <fullName evidence="1">Pol polyprotein</fullName>
    </submittedName>
</protein>
<name>A0A5A7RK56_STRAF</name>
<evidence type="ECO:0000313" key="1">
    <source>
        <dbReference type="EMBL" id="GER57637.1"/>
    </source>
</evidence>
<dbReference type="Proteomes" id="UP000325081">
    <property type="component" value="Unassembled WGS sequence"/>
</dbReference>
<reference evidence="2" key="1">
    <citation type="journal article" date="2019" name="Curr. Biol.">
        <title>Genome Sequence of Striga asiatica Provides Insight into the Evolution of Plant Parasitism.</title>
        <authorList>
            <person name="Yoshida S."/>
            <person name="Kim S."/>
            <person name="Wafula E.K."/>
            <person name="Tanskanen J."/>
            <person name="Kim Y.M."/>
            <person name="Honaas L."/>
            <person name="Yang Z."/>
            <person name="Spallek T."/>
            <person name="Conn C.E."/>
            <person name="Ichihashi Y."/>
            <person name="Cheong K."/>
            <person name="Cui S."/>
            <person name="Der J.P."/>
            <person name="Gundlach H."/>
            <person name="Jiao Y."/>
            <person name="Hori C."/>
            <person name="Ishida J.K."/>
            <person name="Kasahara H."/>
            <person name="Kiba T."/>
            <person name="Kim M.S."/>
            <person name="Koo N."/>
            <person name="Laohavisit A."/>
            <person name="Lee Y.H."/>
            <person name="Lumba S."/>
            <person name="McCourt P."/>
            <person name="Mortimer J.C."/>
            <person name="Mutuku J.M."/>
            <person name="Nomura T."/>
            <person name="Sasaki-Sekimoto Y."/>
            <person name="Seto Y."/>
            <person name="Wang Y."/>
            <person name="Wakatake T."/>
            <person name="Sakakibara H."/>
            <person name="Demura T."/>
            <person name="Yamaguchi S."/>
            <person name="Yoneyama K."/>
            <person name="Manabe R.I."/>
            <person name="Nelson D.C."/>
            <person name="Schulman A.H."/>
            <person name="Timko M.P."/>
            <person name="dePamphilis C.W."/>
            <person name="Choi D."/>
            <person name="Shirasu K."/>
        </authorList>
    </citation>
    <scope>NUCLEOTIDE SEQUENCE [LARGE SCALE GENOMIC DNA]</scope>
    <source>
        <strain evidence="2">cv. UVA1</strain>
    </source>
</reference>
<keyword evidence="2" id="KW-1185">Reference proteome</keyword>
<proteinExistence type="predicted"/>
<organism evidence="1 2">
    <name type="scientific">Striga asiatica</name>
    <name type="common">Asiatic witchweed</name>
    <name type="synonym">Buchnera asiatica</name>
    <dbReference type="NCBI Taxonomy" id="4170"/>
    <lineage>
        <taxon>Eukaryota</taxon>
        <taxon>Viridiplantae</taxon>
        <taxon>Streptophyta</taxon>
        <taxon>Embryophyta</taxon>
        <taxon>Tracheophyta</taxon>
        <taxon>Spermatophyta</taxon>
        <taxon>Magnoliopsida</taxon>
        <taxon>eudicotyledons</taxon>
        <taxon>Gunneridae</taxon>
        <taxon>Pentapetalae</taxon>
        <taxon>asterids</taxon>
        <taxon>lamiids</taxon>
        <taxon>Lamiales</taxon>
        <taxon>Orobanchaceae</taxon>
        <taxon>Buchnereae</taxon>
        <taxon>Striga</taxon>
    </lineage>
</organism>
<evidence type="ECO:0000313" key="2">
    <source>
        <dbReference type="Proteomes" id="UP000325081"/>
    </source>
</evidence>
<gene>
    <name evidence="1" type="ORF">STAS_35470</name>
</gene>
<dbReference type="EMBL" id="BKCP01013403">
    <property type="protein sequence ID" value="GER57637.1"/>
    <property type="molecule type" value="Genomic_DNA"/>
</dbReference>
<dbReference type="AlphaFoldDB" id="A0A5A7RK56"/>
<comment type="caution">
    <text evidence="1">The sequence shown here is derived from an EMBL/GenBank/DDBJ whole genome shotgun (WGS) entry which is preliminary data.</text>
</comment>